<reference evidence="9" key="1">
    <citation type="submission" date="2025-05" db="UniProtKB">
        <authorList>
            <consortium name="EnsemblMetazoa"/>
        </authorList>
    </citation>
    <scope>IDENTIFICATION</scope>
</reference>
<dbReference type="InterPro" id="IPR019826">
    <property type="entry name" value="Carboxylesterase_B_AS"/>
</dbReference>
<keyword evidence="5" id="KW-0325">Glycoprotein</keyword>
<evidence type="ECO:0000313" key="10">
    <source>
        <dbReference type="Proteomes" id="UP001652700"/>
    </source>
</evidence>
<dbReference type="Proteomes" id="UP001652700">
    <property type="component" value="Unplaced"/>
</dbReference>
<dbReference type="EnsemblMetazoa" id="XM_028277881.2">
    <property type="protein sequence ID" value="XP_028133682.2"/>
    <property type="gene ID" value="LOC114328903"/>
</dbReference>
<sequence>MLLIYLFSVVLHISFVLSADLTVETTYGNIEGYLRTSPNHVTFRAFQGIPYAKPPLGNLRFQAPVPPDSWSGVIETKIDGSRCYSVAKDTPDEDENCLFINVYTPILTKSNATLLPVMFYLFGGGFRDGASQYNVYGPDYLIEQEVLMVSLNYRVGPFGFLSTADTVIPGNAGLKDQVLGLKWVQQNIKSFGGDPDKVTIFGQSAGGASVGLHYMSKSSAGLFRGGIGESGSGISNWAYIADPKPYGYELASLINSTINIDSSSALLSFLQSVPAKQIDIASTKTTKIDHPLPVIEVEHAGAFLTKNMYQALKSGDFNRVPLFIGANSEEYISLATDMDSLRKRAASYDKSLKNLVPHTMNIVNKQKLDELGHKIKEIYMSANETFKDNLGLAIAYNSESHFFNPCVRHAEIQSQYTDVYFYKFSYAGLMGRNTNITLPGTEKDTHGEELFYIFKRALNGYDNSDLSRFSNDDVLTHKRMIKLWTNFAKYLNPTPESDPLLQNMTWPKMEPDQLNYVNIDTDLEIENNIKHGRYIKWRDLFEENAIDPVMF</sequence>
<evidence type="ECO:0000256" key="6">
    <source>
        <dbReference type="ARBA" id="ARBA00048484"/>
    </source>
</evidence>
<keyword evidence="2" id="KW-0719">Serine esterase</keyword>
<organism evidence="9 10">
    <name type="scientific">Diabrotica virgifera virgifera</name>
    <name type="common">western corn rootworm</name>
    <dbReference type="NCBI Taxonomy" id="50390"/>
    <lineage>
        <taxon>Eukaryota</taxon>
        <taxon>Metazoa</taxon>
        <taxon>Ecdysozoa</taxon>
        <taxon>Arthropoda</taxon>
        <taxon>Hexapoda</taxon>
        <taxon>Insecta</taxon>
        <taxon>Pterygota</taxon>
        <taxon>Neoptera</taxon>
        <taxon>Endopterygota</taxon>
        <taxon>Coleoptera</taxon>
        <taxon>Polyphaga</taxon>
        <taxon>Cucujiformia</taxon>
        <taxon>Chrysomeloidea</taxon>
        <taxon>Chrysomelidae</taxon>
        <taxon>Galerucinae</taxon>
        <taxon>Diabroticina</taxon>
        <taxon>Diabroticites</taxon>
        <taxon>Diabrotica</taxon>
    </lineage>
</organism>
<protein>
    <recommendedName>
        <fullName evidence="7">Carboxylic ester hydrolase</fullName>
        <ecNumber evidence="7">3.1.1.-</ecNumber>
    </recommendedName>
</protein>
<keyword evidence="4" id="KW-1015">Disulfide bond</keyword>
<dbReference type="Pfam" id="PF00135">
    <property type="entry name" value="COesterase"/>
    <property type="match status" value="1"/>
</dbReference>
<keyword evidence="7" id="KW-0732">Signal</keyword>
<evidence type="ECO:0000256" key="7">
    <source>
        <dbReference type="RuleBase" id="RU361235"/>
    </source>
</evidence>
<feature type="domain" description="Carboxylesterase type B" evidence="8">
    <location>
        <begin position="21"/>
        <end position="534"/>
    </location>
</feature>
<evidence type="ECO:0000256" key="2">
    <source>
        <dbReference type="ARBA" id="ARBA00022487"/>
    </source>
</evidence>
<comment type="similarity">
    <text evidence="1 7">Belongs to the type-B carboxylesterase/lipase family.</text>
</comment>
<evidence type="ECO:0000256" key="1">
    <source>
        <dbReference type="ARBA" id="ARBA00005964"/>
    </source>
</evidence>
<dbReference type="SUPFAM" id="SSF53474">
    <property type="entry name" value="alpha/beta-Hydrolases"/>
    <property type="match status" value="1"/>
</dbReference>
<dbReference type="Gene3D" id="3.40.50.1820">
    <property type="entry name" value="alpha/beta hydrolase"/>
    <property type="match status" value="1"/>
</dbReference>
<dbReference type="GeneID" id="114328903"/>
<evidence type="ECO:0000259" key="8">
    <source>
        <dbReference type="Pfam" id="PF00135"/>
    </source>
</evidence>
<keyword evidence="3 7" id="KW-0378">Hydrolase</keyword>
<dbReference type="PANTHER" id="PTHR11559">
    <property type="entry name" value="CARBOXYLESTERASE"/>
    <property type="match status" value="1"/>
</dbReference>
<dbReference type="PRINTS" id="PR00878">
    <property type="entry name" value="CHOLNESTRASE"/>
</dbReference>
<proteinExistence type="inferred from homology"/>
<dbReference type="EC" id="3.1.1.-" evidence="7"/>
<evidence type="ECO:0000313" key="9">
    <source>
        <dbReference type="EnsemblMetazoa" id="XP_028133682.2"/>
    </source>
</evidence>
<accession>A0ABM5IIK9</accession>
<dbReference type="InterPro" id="IPR002018">
    <property type="entry name" value="CarbesteraseB"/>
</dbReference>
<feature type="chain" id="PRO_5044982515" description="Carboxylic ester hydrolase" evidence="7">
    <location>
        <begin position="19"/>
        <end position="551"/>
    </location>
</feature>
<keyword evidence="10" id="KW-1185">Reference proteome</keyword>
<evidence type="ECO:0000256" key="5">
    <source>
        <dbReference type="ARBA" id="ARBA00023180"/>
    </source>
</evidence>
<dbReference type="PROSITE" id="PS00122">
    <property type="entry name" value="CARBOXYLESTERASE_B_1"/>
    <property type="match status" value="1"/>
</dbReference>
<feature type="signal peptide" evidence="7">
    <location>
        <begin position="1"/>
        <end position="18"/>
    </location>
</feature>
<dbReference type="RefSeq" id="XP_028133682.2">
    <property type="nucleotide sequence ID" value="XM_028277881.2"/>
</dbReference>
<dbReference type="InterPro" id="IPR050309">
    <property type="entry name" value="Type-B_Carboxylest/Lipase"/>
</dbReference>
<evidence type="ECO:0000256" key="4">
    <source>
        <dbReference type="ARBA" id="ARBA00023157"/>
    </source>
</evidence>
<evidence type="ECO:0000256" key="3">
    <source>
        <dbReference type="ARBA" id="ARBA00022801"/>
    </source>
</evidence>
<comment type="catalytic activity">
    <reaction evidence="6">
        <text>acetylcholine + H2O = choline + acetate + H(+)</text>
        <dbReference type="Rhea" id="RHEA:17561"/>
        <dbReference type="ChEBI" id="CHEBI:15354"/>
        <dbReference type="ChEBI" id="CHEBI:15355"/>
        <dbReference type="ChEBI" id="CHEBI:15377"/>
        <dbReference type="ChEBI" id="CHEBI:15378"/>
        <dbReference type="ChEBI" id="CHEBI:30089"/>
        <dbReference type="EC" id="3.1.1.7"/>
    </reaction>
</comment>
<dbReference type="InterPro" id="IPR029058">
    <property type="entry name" value="AB_hydrolase_fold"/>
</dbReference>
<dbReference type="InterPro" id="IPR000997">
    <property type="entry name" value="Cholinesterase"/>
</dbReference>
<name>A0ABM5IIK9_DIAVI</name>